<dbReference type="Pfam" id="PF00621">
    <property type="entry name" value="RhoGEF"/>
    <property type="match status" value="1"/>
</dbReference>
<dbReference type="CDD" id="cd00160">
    <property type="entry name" value="RhoGEF"/>
    <property type="match status" value="1"/>
</dbReference>
<dbReference type="GO" id="GO:0035556">
    <property type="term" value="P:intracellular signal transduction"/>
    <property type="evidence" value="ECO:0007669"/>
    <property type="project" value="InterPro"/>
</dbReference>
<dbReference type="WBParaSite" id="jg15672">
    <property type="protein sequence ID" value="jg15672"/>
    <property type="gene ID" value="jg15672"/>
</dbReference>
<evidence type="ECO:0000313" key="5">
    <source>
        <dbReference type="WBParaSite" id="jg15672"/>
    </source>
</evidence>
<dbReference type="InterPro" id="IPR053086">
    <property type="entry name" value="RhoGEF_domain"/>
</dbReference>
<evidence type="ECO:0000313" key="4">
    <source>
        <dbReference type="Proteomes" id="UP000887574"/>
    </source>
</evidence>
<reference evidence="5" key="1">
    <citation type="submission" date="2022-11" db="UniProtKB">
        <authorList>
            <consortium name="WormBaseParasite"/>
        </authorList>
    </citation>
    <scope>IDENTIFICATION</scope>
</reference>
<evidence type="ECO:0000259" key="2">
    <source>
        <dbReference type="PROSITE" id="PS50003"/>
    </source>
</evidence>
<dbReference type="PROSITE" id="PS00741">
    <property type="entry name" value="DH_1"/>
    <property type="match status" value="1"/>
</dbReference>
<dbReference type="Gene3D" id="2.30.29.30">
    <property type="entry name" value="Pleckstrin-homology domain (PH domain)/Phosphotyrosine-binding domain (PTB)"/>
    <property type="match status" value="1"/>
</dbReference>
<dbReference type="InterPro" id="IPR055251">
    <property type="entry name" value="SOS1_NGEF_PH"/>
</dbReference>
<dbReference type="Proteomes" id="UP000887574">
    <property type="component" value="Unplaced"/>
</dbReference>
<dbReference type="Gene3D" id="1.20.900.10">
    <property type="entry name" value="Dbl homology (DH) domain"/>
    <property type="match status" value="1"/>
</dbReference>
<sequence>MDTERDYVSLLQNLVQGFLEQCKRRKELFGDERISRIFGNLEQILSIHTKLLRDLEACFDQKRPEHSCLASCFIRNSQAFTVYTDYCNNRPVSCAELATLERMPQFHHFFEACRLLRGMAKLSLEGFLLTPVQRICRYPLQLFELLKATPSSHPDRSPLEHAHRTMRAVASHINDAKRRVDAIQKIILWQRNVHGFRGPDLVDNNHKMLISGEMYCRALARSTVQWCKTVHVYLFDQSIVLCKKDVLKKNSLVFKERMSLQSTSVNDLHDGKEASTGANLKNSFKLCGPTREYVFTCPDPATKGLWLEALRTRPRPTPPSNSEKRLAMITLNYI</sequence>
<dbReference type="Pfam" id="PF22697">
    <property type="entry name" value="SOS1_NGEF_PH"/>
    <property type="match status" value="1"/>
</dbReference>
<name>A0A915D5S7_9BILA</name>
<dbReference type="GO" id="GO:0005085">
    <property type="term" value="F:guanyl-nucleotide exchange factor activity"/>
    <property type="evidence" value="ECO:0007669"/>
    <property type="project" value="UniProtKB-KW"/>
</dbReference>
<accession>A0A915D5S7</accession>
<evidence type="ECO:0000256" key="1">
    <source>
        <dbReference type="ARBA" id="ARBA00022658"/>
    </source>
</evidence>
<dbReference type="AlphaFoldDB" id="A0A915D5S7"/>
<dbReference type="PROSITE" id="PS50003">
    <property type="entry name" value="PH_DOMAIN"/>
    <property type="match status" value="1"/>
</dbReference>
<dbReference type="InterPro" id="IPR000219">
    <property type="entry name" value="DH_dom"/>
</dbReference>
<dbReference type="InterPro" id="IPR001331">
    <property type="entry name" value="GDS_CDC24_CS"/>
</dbReference>
<dbReference type="GO" id="GO:0005829">
    <property type="term" value="C:cytosol"/>
    <property type="evidence" value="ECO:0007669"/>
    <property type="project" value="TreeGrafter"/>
</dbReference>
<dbReference type="SUPFAM" id="SSF48065">
    <property type="entry name" value="DBL homology domain (DH-domain)"/>
    <property type="match status" value="1"/>
</dbReference>
<dbReference type="SMART" id="SM00233">
    <property type="entry name" value="PH"/>
    <property type="match status" value="1"/>
</dbReference>
<feature type="domain" description="PH" evidence="2">
    <location>
        <begin position="207"/>
        <end position="315"/>
    </location>
</feature>
<organism evidence="4 5">
    <name type="scientific">Ditylenchus dipsaci</name>
    <dbReference type="NCBI Taxonomy" id="166011"/>
    <lineage>
        <taxon>Eukaryota</taxon>
        <taxon>Metazoa</taxon>
        <taxon>Ecdysozoa</taxon>
        <taxon>Nematoda</taxon>
        <taxon>Chromadorea</taxon>
        <taxon>Rhabditida</taxon>
        <taxon>Tylenchina</taxon>
        <taxon>Tylenchomorpha</taxon>
        <taxon>Sphaerularioidea</taxon>
        <taxon>Anguinidae</taxon>
        <taxon>Anguininae</taxon>
        <taxon>Ditylenchus</taxon>
    </lineage>
</organism>
<dbReference type="SUPFAM" id="SSF50729">
    <property type="entry name" value="PH domain-like"/>
    <property type="match status" value="1"/>
</dbReference>
<evidence type="ECO:0000259" key="3">
    <source>
        <dbReference type="PROSITE" id="PS50010"/>
    </source>
</evidence>
<keyword evidence="1" id="KW-0344">Guanine-nucleotide releasing factor</keyword>
<keyword evidence="4" id="KW-1185">Reference proteome</keyword>
<dbReference type="PROSITE" id="PS50010">
    <property type="entry name" value="DH_2"/>
    <property type="match status" value="1"/>
</dbReference>
<dbReference type="InterPro" id="IPR035899">
    <property type="entry name" value="DBL_dom_sf"/>
</dbReference>
<proteinExistence type="predicted"/>
<dbReference type="SMART" id="SM00325">
    <property type="entry name" value="RhoGEF"/>
    <property type="match status" value="1"/>
</dbReference>
<dbReference type="PANTHER" id="PTHR45834:SF3">
    <property type="entry name" value="RHO GUANINE NUCLEOTIDE EXCHANGE FACTOR 3, ISOFORM L"/>
    <property type="match status" value="1"/>
</dbReference>
<feature type="domain" description="DH" evidence="3">
    <location>
        <begin position="1"/>
        <end position="176"/>
    </location>
</feature>
<dbReference type="InterPro" id="IPR001849">
    <property type="entry name" value="PH_domain"/>
</dbReference>
<protein>
    <submittedName>
        <fullName evidence="5">DH domain-containing protein</fullName>
    </submittedName>
</protein>
<dbReference type="PANTHER" id="PTHR45834">
    <property type="entry name" value="RHO GUANINE NUCLEOTIDE EXCHANGE FACTOR 9-RELATED"/>
    <property type="match status" value="1"/>
</dbReference>
<dbReference type="InterPro" id="IPR011993">
    <property type="entry name" value="PH-like_dom_sf"/>
</dbReference>